<dbReference type="Proteomes" id="UP001165122">
    <property type="component" value="Unassembled WGS sequence"/>
</dbReference>
<accession>A0A9W7CA79</accession>
<gene>
    <name evidence="3" type="ORF">TrLO_g55</name>
</gene>
<organism evidence="3 4">
    <name type="scientific">Triparma laevis f. longispina</name>
    <dbReference type="NCBI Taxonomy" id="1714387"/>
    <lineage>
        <taxon>Eukaryota</taxon>
        <taxon>Sar</taxon>
        <taxon>Stramenopiles</taxon>
        <taxon>Ochrophyta</taxon>
        <taxon>Bolidophyceae</taxon>
        <taxon>Parmales</taxon>
        <taxon>Triparmaceae</taxon>
        <taxon>Triparma</taxon>
    </lineage>
</organism>
<dbReference type="GO" id="GO:0033617">
    <property type="term" value="P:mitochondrial respiratory chain complex IV assembly"/>
    <property type="evidence" value="ECO:0007669"/>
    <property type="project" value="TreeGrafter"/>
</dbReference>
<dbReference type="PANTHER" id="PTHR28627">
    <property type="entry name" value="CYTOCHROME C OXIDASE ASSEMBLY FACTOR 5"/>
    <property type="match status" value="1"/>
</dbReference>
<dbReference type="EMBL" id="BRXW01000044">
    <property type="protein sequence ID" value="GMI02496.1"/>
    <property type="molecule type" value="Genomic_DNA"/>
</dbReference>
<dbReference type="AlphaFoldDB" id="A0A9W7CA79"/>
<evidence type="ECO:0000256" key="2">
    <source>
        <dbReference type="ARBA" id="ARBA00023157"/>
    </source>
</evidence>
<reference evidence="4" key="1">
    <citation type="journal article" date="2023" name="Commun. Biol.">
        <title>Genome analysis of Parmales, the sister group of diatoms, reveals the evolutionary specialization of diatoms from phago-mixotrophs to photoautotrophs.</title>
        <authorList>
            <person name="Ban H."/>
            <person name="Sato S."/>
            <person name="Yoshikawa S."/>
            <person name="Yamada K."/>
            <person name="Nakamura Y."/>
            <person name="Ichinomiya M."/>
            <person name="Sato N."/>
            <person name="Blanc-Mathieu R."/>
            <person name="Endo H."/>
            <person name="Kuwata A."/>
            <person name="Ogata H."/>
        </authorList>
    </citation>
    <scope>NUCLEOTIDE SEQUENCE [LARGE SCALE GENOMIC DNA]</scope>
    <source>
        <strain evidence="4">NIES 3700</strain>
    </source>
</reference>
<dbReference type="GO" id="GO:0005739">
    <property type="term" value="C:mitochondrion"/>
    <property type="evidence" value="ECO:0007669"/>
    <property type="project" value="TreeGrafter"/>
</dbReference>
<keyword evidence="2" id="KW-1015">Disulfide bond</keyword>
<dbReference type="PANTHER" id="PTHR28627:SF1">
    <property type="entry name" value="CYTOCHROME C OXIDASE ASSEMBLY FACTOR 5"/>
    <property type="match status" value="1"/>
</dbReference>
<keyword evidence="4" id="KW-1185">Reference proteome</keyword>
<proteinExistence type="inferred from homology"/>
<evidence type="ECO:0000256" key="1">
    <source>
        <dbReference type="ARBA" id="ARBA00007785"/>
    </source>
</evidence>
<name>A0A9W7CA79_9STRA</name>
<comment type="caution">
    <text evidence="3">The sequence shown here is derived from an EMBL/GenBank/DDBJ whole genome shotgun (WGS) entry which is preliminary data.</text>
</comment>
<dbReference type="Pfam" id="PF10203">
    <property type="entry name" value="Pet191_N"/>
    <property type="match status" value="1"/>
</dbReference>
<dbReference type="InterPro" id="IPR018793">
    <property type="entry name" value="Cyt_c_oxidase_assmbl_Pet191"/>
</dbReference>
<sequence>MPSSCQEVALNLGECMAKTSCMKSNTKTLKQCLRDGEADECDVLRRAYFECKRGQLDMRKRIRGPRVY</sequence>
<evidence type="ECO:0000313" key="4">
    <source>
        <dbReference type="Proteomes" id="UP001165122"/>
    </source>
</evidence>
<evidence type="ECO:0000313" key="3">
    <source>
        <dbReference type="EMBL" id="GMI02496.1"/>
    </source>
</evidence>
<dbReference type="OrthoDB" id="282149at2759"/>
<evidence type="ECO:0008006" key="5">
    <source>
        <dbReference type="Google" id="ProtNLM"/>
    </source>
</evidence>
<protein>
    <recommendedName>
        <fullName evidence="5">Cytochrome c oxidase assembly factor 5</fullName>
    </recommendedName>
</protein>
<comment type="similarity">
    <text evidence="1">Belongs to the PET191 family.</text>
</comment>